<sequence length="119" mass="13762">MIAVIFEVIPHETQRQAYLDAAASLRPQLEQMDGFLSIERFQSLSDAGKILSLSFWRDEEAVRAWRNHGLHRETQEQGRAFIFADYRLRVAAVMRDYGMHERAQAPADSRIRHDQPPPA</sequence>
<dbReference type="GO" id="GO:0004497">
    <property type="term" value="F:monooxygenase activity"/>
    <property type="evidence" value="ECO:0007669"/>
    <property type="project" value="UniProtKB-KW"/>
</dbReference>
<dbReference type="InterPro" id="IPR052936">
    <property type="entry name" value="Jasmonate_Hydroxylase-like"/>
</dbReference>
<dbReference type="Proteomes" id="UP000621455">
    <property type="component" value="Unassembled WGS sequence"/>
</dbReference>
<gene>
    <name evidence="2" type="ORF">F2P44_13005</name>
</gene>
<dbReference type="Pfam" id="PF03992">
    <property type="entry name" value="ABM"/>
    <property type="match status" value="1"/>
</dbReference>
<dbReference type="EMBL" id="WHJG01000011">
    <property type="protein sequence ID" value="NHZ80186.1"/>
    <property type="molecule type" value="Genomic_DNA"/>
</dbReference>
<proteinExistence type="predicted"/>
<dbReference type="PANTHER" id="PTHR37811">
    <property type="entry name" value="BLL5343 PROTEIN"/>
    <property type="match status" value="1"/>
</dbReference>
<dbReference type="RefSeq" id="WP_167087140.1">
    <property type="nucleotide sequence ID" value="NZ_WHJG01000011.1"/>
</dbReference>
<name>A0ABX0NAC0_9BURK</name>
<reference evidence="2 3" key="1">
    <citation type="submission" date="2019-10" db="EMBL/GenBank/DDBJ databases">
        <title>Taxonomy of Antarctic Massilia spp.: description of Massilia rubra sp. nov., Massilia aquatica sp. nov., Massilia mucilaginosa sp. nov., Massilia frigida sp. nov. isolated from streams, lakes and regoliths.</title>
        <authorList>
            <person name="Holochova P."/>
            <person name="Sedlacek I."/>
            <person name="Kralova S."/>
            <person name="Maslanova I."/>
            <person name="Busse H.-J."/>
            <person name="Stankova E."/>
            <person name="Vrbovska V."/>
            <person name="Kovarovic V."/>
            <person name="Bartak M."/>
            <person name="Svec P."/>
            <person name="Pantucek R."/>
        </authorList>
    </citation>
    <scope>NUCLEOTIDE SEQUENCE [LARGE SCALE GENOMIC DNA]</scope>
    <source>
        <strain evidence="2 3">CCM 8695</strain>
    </source>
</reference>
<dbReference type="InterPro" id="IPR011008">
    <property type="entry name" value="Dimeric_a/b-barrel"/>
</dbReference>
<keyword evidence="2" id="KW-0560">Oxidoreductase</keyword>
<keyword evidence="3" id="KW-1185">Reference proteome</keyword>
<dbReference type="SUPFAM" id="SSF54909">
    <property type="entry name" value="Dimeric alpha+beta barrel"/>
    <property type="match status" value="1"/>
</dbReference>
<evidence type="ECO:0000259" key="1">
    <source>
        <dbReference type="PROSITE" id="PS51725"/>
    </source>
</evidence>
<keyword evidence="2" id="KW-0503">Monooxygenase</keyword>
<dbReference type="Gene3D" id="3.30.70.100">
    <property type="match status" value="1"/>
</dbReference>
<evidence type="ECO:0000313" key="2">
    <source>
        <dbReference type="EMBL" id="NHZ80186.1"/>
    </source>
</evidence>
<comment type="caution">
    <text evidence="2">The sequence shown here is derived from an EMBL/GenBank/DDBJ whole genome shotgun (WGS) entry which is preliminary data.</text>
</comment>
<accession>A0ABX0NAC0</accession>
<protein>
    <submittedName>
        <fullName evidence="2">Antibiotic biosynthesis monooxygenase</fullName>
    </submittedName>
</protein>
<feature type="domain" description="ABM" evidence="1">
    <location>
        <begin position="1"/>
        <end position="90"/>
    </location>
</feature>
<dbReference type="PANTHER" id="PTHR37811:SF2">
    <property type="entry name" value="ABM DOMAIN-CONTAINING PROTEIN"/>
    <property type="match status" value="1"/>
</dbReference>
<organism evidence="2 3">
    <name type="scientific">Massilia frigida</name>
    <dbReference type="NCBI Taxonomy" id="2609281"/>
    <lineage>
        <taxon>Bacteria</taxon>
        <taxon>Pseudomonadati</taxon>
        <taxon>Pseudomonadota</taxon>
        <taxon>Betaproteobacteria</taxon>
        <taxon>Burkholderiales</taxon>
        <taxon>Oxalobacteraceae</taxon>
        <taxon>Telluria group</taxon>
        <taxon>Massilia</taxon>
    </lineage>
</organism>
<dbReference type="InterPro" id="IPR007138">
    <property type="entry name" value="ABM_dom"/>
</dbReference>
<evidence type="ECO:0000313" key="3">
    <source>
        <dbReference type="Proteomes" id="UP000621455"/>
    </source>
</evidence>
<dbReference type="PROSITE" id="PS51725">
    <property type="entry name" value="ABM"/>
    <property type="match status" value="1"/>
</dbReference>